<dbReference type="PANTHER" id="PTHR28152">
    <property type="entry name" value="HYDROXYACYL-THIOESTER DEHYDRATASE TYPE 2, MITOCHONDRIAL"/>
    <property type="match status" value="1"/>
</dbReference>
<dbReference type="InterPro" id="IPR052741">
    <property type="entry name" value="Mitochondrial_HTD2"/>
</dbReference>
<accession>A0A9W6P0C5</accession>
<dbReference type="Gene3D" id="3.10.129.10">
    <property type="entry name" value="Hotdog Thioesterase"/>
    <property type="match status" value="2"/>
</dbReference>
<feature type="region of interest" description="Disordered" evidence="1">
    <location>
        <begin position="153"/>
        <end position="179"/>
    </location>
</feature>
<comment type="caution">
    <text evidence="3">The sequence shown here is derived from an EMBL/GenBank/DDBJ whole genome shotgun (WGS) entry which is preliminary data.</text>
</comment>
<protein>
    <recommendedName>
        <fullName evidence="2">FAS1-like dehydratase domain-containing protein</fullName>
    </recommendedName>
</protein>
<dbReference type="InterPro" id="IPR039569">
    <property type="entry name" value="FAS1-like_DH_region"/>
</dbReference>
<evidence type="ECO:0000259" key="2">
    <source>
        <dbReference type="Pfam" id="PF13452"/>
    </source>
</evidence>
<proteinExistence type="predicted"/>
<keyword evidence="4" id="KW-1185">Reference proteome</keyword>
<organism evidence="3 4">
    <name type="scientific">Pseudonocardia halophobica</name>
    <dbReference type="NCBI Taxonomy" id="29401"/>
    <lineage>
        <taxon>Bacteria</taxon>
        <taxon>Bacillati</taxon>
        <taxon>Actinomycetota</taxon>
        <taxon>Actinomycetes</taxon>
        <taxon>Pseudonocardiales</taxon>
        <taxon>Pseudonocardiaceae</taxon>
        <taxon>Pseudonocardia</taxon>
    </lineage>
</organism>
<dbReference type="Pfam" id="PF13452">
    <property type="entry name" value="FAS1_DH_region"/>
    <property type="match status" value="1"/>
</dbReference>
<dbReference type="SUPFAM" id="SSF54637">
    <property type="entry name" value="Thioesterase/thiol ester dehydrase-isomerase"/>
    <property type="match status" value="2"/>
</dbReference>
<evidence type="ECO:0000256" key="1">
    <source>
        <dbReference type="SAM" id="MobiDB-lite"/>
    </source>
</evidence>
<feature type="compositionally biased region" description="Low complexity" evidence="1">
    <location>
        <begin position="155"/>
        <end position="164"/>
    </location>
</feature>
<dbReference type="RefSeq" id="WP_037051939.1">
    <property type="nucleotide sequence ID" value="NZ_BAAAUZ010000019.1"/>
</dbReference>
<dbReference type="InterPro" id="IPR029069">
    <property type="entry name" value="HotDog_dom_sf"/>
</dbReference>
<name>A0A9W6P0C5_9PSEU</name>
<dbReference type="Proteomes" id="UP001143463">
    <property type="component" value="Unassembled WGS sequence"/>
</dbReference>
<sequence length="289" mass="31473">MGIAEYVEGWEPGPVEVREVLDRVPSDSFAGLLDQTSPIDAPGQGSTAIPPLWTAFHFLERPATAELGEDGHPREGHFLPPIPNRRRMFAGGRLTVHSPLRVGDEVTRRSALSSITPKSGRSGDMLFVTLTHEYLRAGEVAQVEEHDVVYREQEPGAARAAAPAAPEPREPEPPAPGEWQAVLRPDEVLLFRMSALTYNAHRIHHDLPYTRDVEGFPGLVVHGPLLALMLLELPRRFAPDRQVAEFSYRLRRPAFAGAPVVATGKPDGSDLVCGVPGADPSITGQVTFA</sequence>
<dbReference type="EMBL" id="BSFQ01000046">
    <property type="protein sequence ID" value="GLL15415.1"/>
    <property type="molecule type" value="Genomic_DNA"/>
</dbReference>
<dbReference type="PANTHER" id="PTHR28152:SF1">
    <property type="entry name" value="HYDROXYACYL-THIOESTER DEHYDRATASE TYPE 2, MITOCHONDRIAL"/>
    <property type="match status" value="1"/>
</dbReference>
<reference evidence="3" key="1">
    <citation type="journal article" date="2014" name="Int. J. Syst. Evol. Microbiol.">
        <title>Complete genome sequence of Corynebacterium casei LMG S-19264T (=DSM 44701T), isolated from a smear-ripened cheese.</title>
        <authorList>
            <consortium name="US DOE Joint Genome Institute (JGI-PGF)"/>
            <person name="Walter F."/>
            <person name="Albersmeier A."/>
            <person name="Kalinowski J."/>
            <person name="Ruckert C."/>
        </authorList>
    </citation>
    <scope>NUCLEOTIDE SEQUENCE</scope>
    <source>
        <strain evidence="3">VKM Ac-1069</strain>
    </source>
</reference>
<evidence type="ECO:0000313" key="4">
    <source>
        <dbReference type="Proteomes" id="UP001143463"/>
    </source>
</evidence>
<dbReference type="GO" id="GO:0019171">
    <property type="term" value="F:(3R)-hydroxyacyl-[acyl-carrier-protein] dehydratase activity"/>
    <property type="evidence" value="ECO:0007669"/>
    <property type="project" value="TreeGrafter"/>
</dbReference>
<reference evidence="3" key="2">
    <citation type="submission" date="2023-01" db="EMBL/GenBank/DDBJ databases">
        <authorList>
            <person name="Sun Q."/>
            <person name="Evtushenko L."/>
        </authorList>
    </citation>
    <scope>NUCLEOTIDE SEQUENCE</scope>
    <source>
        <strain evidence="3">VKM Ac-1069</strain>
    </source>
</reference>
<evidence type="ECO:0000313" key="3">
    <source>
        <dbReference type="EMBL" id="GLL15415.1"/>
    </source>
</evidence>
<feature type="domain" description="FAS1-like dehydratase" evidence="2">
    <location>
        <begin position="79"/>
        <end position="140"/>
    </location>
</feature>
<dbReference type="AlphaFoldDB" id="A0A9W6P0C5"/>
<gene>
    <name evidence="3" type="ORF">GCM10017577_65650</name>
</gene>